<name>A0A151I130_9HYME</name>
<protein>
    <submittedName>
        <fullName evidence="2">Uncharacterized protein</fullName>
    </submittedName>
</protein>
<proteinExistence type="predicted"/>
<sequence>MYIYLYISTVQIKKYLLIFIICWLTTAIPSLQEMPRIVYLHIHSLHRPNMMASILKSPSLDKAVQANLYSIFKQSAKDFSFPSSIAFLVILREDGDILSNISIFFCAQSELSFFSLNIKNKLYYLLLYYK</sequence>
<evidence type="ECO:0000256" key="1">
    <source>
        <dbReference type="SAM" id="Phobius"/>
    </source>
</evidence>
<dbReference type="Proteomes" id="UP000078540">
    <property type="component" value="Unassembled WGS sequence"/>
</dbReference>
<gene>
    <name evidence="2" type="ORF">ALC53_10135</name>
</gene>
<evidence type="ECO:0000313" key="3">
    <source>
        <dbReference type="Proteomes" id="UP000078540"/>
    </source>
</evidence>
<keyword evidence="1" id="KW-0812">Transmembrane</keyword>
<keyword evidence="1" id="KW-1133">Transmembrane helix</keyword>
<keyword evidence="1" id="KW-0472">Membrane</keyword>
<evidence type="ECO:0000313" key="2">
    <source>
        <dbReference type="EMBL" id="KYM79447.1"/>
    </source>
</evidence>
<dbReference type="AlphaFoldDB" id="A0A151I130"/>
<accession>A0A151I130</accession>
<keyword evidence="3" id="KW-1185">Reference proteome</keyword>
<dbReference type="EMBL" id="KQ976601">
    <property type="protein sequence ID" value="KYM79447.1"/>
    <property type="molecule type" value="Genomic_DNA"/>
</dbReference>
<organism evidence="2 3">
    <name type="scientific">Atta colombica</name>
    <dbReference type="NCBI Taxonomy" id="520822"/>
    <lineage>
        <taxon>Eukaryota</taxon>
        <taxon>Metazoa</taxon>
        <taxon>Ecdysozoa</taxon>
        <taxon>Arthropoda</taxon>
        <taxon>Hexapoda</taxon>
        <taxon>Insecta</taxon>
        <taxon>Pterygota</taxon>
        <taxon>Neoptera</taxon>
        <taxon>Endopterygota</taxon>
        <taxon>Hymenoptera</taxon>
        <taxon>Apocrita</taxon>
        <taxon>Aculeata</taxon>
        <taxon>Formicoidea</taxon>
        <taxon>Formicidae</taxon>
        <taxon>Myrmicinae</taxon>
        <taxon>Atta</taxon>
    </lineage>
</organism>
<feature type="transmembrane region" description="Helical" evidence="1">
    <location>
        <begin position="12"/>
        <end position="31"/>
    </location>
</feature>
<reference evidence="2 3" key="1">
    <citation type="submission" date="2015-09" db="EMBL/GenBank/DDBJ databases">
        <title>Atta colombica WGS genome.</title>
        <authorList>
            <person name="Nygaard S."/>
            <person name="Hu H."/>
            <person name="Boomsma J."/>
            <person name="Zhang G."/>
        </authorList>
    </citation>
    <scope>NUCLEOTIDE SEQUENCE [LARGE SCALE GENOMIC DNA]</scope>
    <source>
        <strain evidence="2">Treedump-2</strain>
        <tissue evidence="2">Whole body</tissue>
    </source>
</reference>